<dbReference type="InterPro" id="IPR052350">
    <property type="entry name" value="Metallo-dep_Lactonases"/>
</dbReference>
<dbReference type="RefSeq" id="WP_234615511.1">
    <property type="nucleotide sequence ID" value="NZ_CP098806.1"/>
</dbReference>
<feature type="domain" description="Amidohydrolase-related" evidence="2">
    <location>
        <begin position="3"/>
        <end position="274"/>
    </location>
</feature>
<dbReference type="Gene3D" id="3.20.20.140">
    <property type="entry name" value="Metal-dependent hydrolases"/>
    <property type="match status" value="1"/>
</dbReference>
<evidence type="ECO:0000259" key="2">
    <source>
        <dbReference type="Pfam" id="PF04909"/>
    </source>
</evidence>
<organism evidence="3 4">
    <name type="scientific">Dyadobacter fanqingshengii</name>
    <dbReference type="NCBI Taxonomy" id="2906443"/>
    <lineage>
        <taxon>Bacteria</taxon>
        <taxon>Pseudomonadati</taxon>
        <taxon>Bacteroidota</taxon>
        <taxon>Cytophagia</taxon>
        <taxon>Cytophagales</taxon>
        <taxon>Spirosomataceae</taxon>
        <taxon>Dyadobacter</taxon>
    </lineage>
</organism>
<accession>A0A9X1PCI6</accession>
<dbReference type="InterPro" id="IPR032466">
    <property type="entry name" value="Metal_Hydrolase"/>
</dbReference>
<evidence type="ECO:0000313" key="3">
    <source>
        <dbReference type="EMBL" id="MCF0042669.1"/>
    </source>
</evidence>
<evidence type="ECO:0000313" key="4">
    <source>
        <dbReference type="Proteomes" id="UP001139700"/>
    </source>
</evidence>
<sequence>MVIDSHQHFWIFDQDRDSWITPEMQVIRKNFLPEDLKPVLKSNGVDGCVAVQASQSKSETDFLLQLAEANDFVKGVVGWVDLQAADLYDQLEKYSQFEKLRGFRHVVQGEAEGFMLQPVFIKGVGQLVAFDFTYDMLIRQDQLKEAFNFAVKLPHVHFVLDHIAKPLIKNGEMQPWATDIRNLAELSNVSCKVSGMVTEADWRNWEKADFRPYLDVVFEAFGTERLLYGSDWPVCLVAAEYEGAKGILTDYLSMFSDSELQKVMGKNAVDFYGLDI</sequence>
<protein>
    <submittedName>
        <fullName evidence="3">Amidohydrolase family protein</fullName>
    </submittedName>
</protein>
<dbReference type="Proteomes" id="UP001139700">
    <property type="component" value="Unassembled WGS sequence"/>
</dbReference>
<dbReference type="PANTHER" id="PTHR43569">
    <property type="entry name" value="AMIDOHYDROLASE"/>
    <property type="match status" value="1"/>
</dbReference>
<dbReference type="EMBL" id="JAJTTA010000004">
    <property type="protein sequence ID" value="MCF0042669.1"/>
    <property type="molecule type" value="Genomic_DNA"/>
</dbReference>
<keyword evidence="4" id="KW-1185">Reference proteome</keyword>
<gene>
    <name evidence="3" type="ORF">LXM24_21380</name>
</gene>
<name>A0A9X1PCI6_9BACT</name>
<proteinExistence type="inferred from homology"/>
<dbReference type="AlphaFoldDB" id="A0A9X1PCI6"/>
<dbReference type="SUPFAM" id="SSF51556">
    <property type="entry name" value="Metallo-dependent hydrolases"/>
    <property type="match status" value="1"/>
</dbReference>
<dbReference type="GO" id="GO:0016787">
    <property type="term" value="F:hydrolase activity"/>
    <property type="evidence" value="ECO:0007669"/>
    <property type="project" value="InterPro"/>
</dbReference>
<reference evidence="3" key="1">
    <citation type="submission" date="2021-12" db="EMBL/GenBank/DDBJ databases">
        <title>Novel species in genus Dyadobacter.</title>
        <authorList>
            <person name="Ma C."/>
        </authorList>
    </citation>
    <scope>NUCLEOTIDE SEQUENCE</scope>
    <source>
        <strain evidence="3">CY399</strain>
    </source>
</reference>
<dbReference type="Pfam" id="PF04909">
    <property type="entry name" value="Amidohydro_2"/>
    <property type="match status" value="1"/>
</dbReference>
<dbReference type="InterPro" id="IPR006680">
    <property type="entry name" value="Amidohydro-rel"/>
</dbReference>
<dbReference type="PANTHER" id="PTHR43569:SF2">
    <property type="entry name" value="AMIDOHYDROLASE-RELATED DOMAIN-CONTAINING PROTEIN"/>
    <property type="match status" value="1"/>
</dbReference>
<comment type="caution">
    <text evidence="3">The sequence shown here is derived from an EMBL/GenBank/DDBJ whole genome shotgun (WGS) entry which is preliminary data.</text>
</comment>
<comment type="similarity">
    <text evidence="1">Belongs to the metallo-dependent hydrolases superfamily.</text>
</comment>
<evidence type="ECO:0000256" key="1">
    <source>
        <dbReference type="ARBA" id="ARBA00038310"/>
    </source>
</evidence>